<feature type="transmembrane region" description="Helical" evidence="1">
    <location>
        <begin position="46"/>
        <end position="72"/>
    </location>
</feature>
<dbReference type="RefSeq" id="WP_207044104.1">
    <property type="nucleotide sequence ID" value="NZ_JAFLNC010000002.1"/>
</dbReference>
<evidence type="ECO:0000313" key="3">
    <source>
        <dbReference type="Proteomes" id="UP000664761"/>
    </source>
</evidence>
<dbReference type="Proteomes" id="UP000664761">
    <property type="component" value="Unassembled WGS sequence"/>
</dbReference>
<protein>
    <submittedName>
        <fullName evidence="2">Uncharacterized protein</fullName>
    </submittedName>
</protein>
<name>A0ABS3F6L8_9PROT</name>
<gene>
    <name evidence="2" type="ORF">J0X12_08235</name>
</gene>
<accession>A0ABS3F6L8</accession>
<keyword evidence="1" id="KW-0472">Membrane</keyword>
<sequence length="153" mass="16211">MGWLKAIVFLVLGILIGALSMTFDFEFVGSHMPGTTNVEFGFAELASVGLTAATVVLGCVALIVGIAAVFGYQSIRSASVNSAEKIAGEKLDGSLDEKVDLAILERLGPRIQELIDNAGKGGKLDEAFAKALYGTTIEEELDEGFDPNDKEIR</sequence>
<evidence type="ECO:0000313" key="2">
    <source>
        <dbReference type="EMBL" id="MBO0333597.1"/>
    </source>
</evidence>
<comment type="caution">
    <text evidence="2">The sequence shown here is derived from an EMBL/GenBank/DDBJ whole genome shotgun (WGS) entry which is preliminary data.</text>
</comment>
<proteinExistence type="predicted"/>
<keyword evidence="1" id="KW-0812">Transmembrane</keyword>
<evidence type="ECO:0000256" key="1">
    <source>
        <dbReference type="SAM" id="Phobius"/>
    </source>
</evidence>
<keyword evidence="3" id="KW-1185">Reference proteome</keyword>
<organism evidence="2 3">
    <name type="scientific">Sneathiella sedimenti</name>
    <dbReference type="NCBI Taxonomy" id="2816034"/>
    <lineage>
        <taxon>Bacteria</taxon>
        <taxon>Pseudomonadati</taxon>
        <taxon>Pseudomonadota</taxon>
        <taxon>Alphaproteobacteria</taxon>
        <taxon>Sneathiellales</taxon>
        <taxon>Sneathiellaceae</taxon>
        <taxon>Sneathiella</taxon>
    </lineage>
</organism>
<dbReference type="EMBL" id="JAFLNC010000002">
    <property type="protein sequence ID" value="MBO0333597.1"/>
    <property type="molecule type" value="Genomic_DNA"/>
</dbReference>
<reference evidence="2 3" key="1">
    <citation type="submission" date="2021-03" db="EMBL/GenBank/DDBJ databases">
        <title>Sneathiella sp. CAU 1612 isolated from Kang Won-do.</title>
        <authorList>
            <person name="Kim W."/>
        </authorList>
    </citation>
    <scope>NUCLEOTIDE SEQUENCE [LARGE SCALE GENOMIC DNA]</scope>
    <source>
        <strain evidence="2 3">CAU 1612</strain>
    </source>
</reference>
<keyword evidence="1" id="KW-1133">Transmembrane helix</keyword>